<keyword evidence="12" id="KW-1185">Reference proteome</keyword>
<evidence type="ECO:0000256" key="1">
    <source>
        <dbReference type="ARBA" id="ARBA00004162"/>
    </source>
</evidence>
<evidence type="ECO:0000313" key="12">
    <source>
        <dbReference type="Proteomes" id="UP001153076"/>
    </source>
</evidence>
<keyword evidence="3" id="KW-1003">Cell membrane</keyword>
<dbReference type="Proteomes" id="UP001153076">
    <property type="component" value="Unassembled WGS sequence"/>
</dbReference>
<keyword evidence="8" id="KW-0472">Membrane</keyword>
<comment type="subcellular location">
    <subcellularLocation>
        <location evidence="1">Cell membrane</location>
        <topology evidence="1">Single-pass membrane protein</topology>
    </subcellularLocation>
    <subcellularLocation>
        <location evidence="2">Endoplasmic reticulum membrane</location>
        <topology evidence="2">Single-pass membrane protein</topology>
    </subcellularLocation>
</comment>
<dbReference type="AlphaFoldDB" id="A0A9Q1KVS9"/>
<evidence type="ECO:0000256" key="7">
    <source>
        <dbReference type="ARBA" id="ARBA00023054"/>
    </source>
</evidence>
<dbReference type="OrthoDB" id="1679111at2759"/>
<organism evidence="11 12">
    <name type="scientific">Carnegiea gigantea</name>
    <dbReference type="NCBI Taxonomy" id="171969"/>
    <lineage>
        <taxon>Eukaryota</taxon>
        <taxon>Viridiplantae</taxon>
        <taxon>Streptophyta</taxon>
        <taxon>Embryophyta</taxon>
        <taxon>Tracheophyta</taxon>
        <taxon>Spermatophyta</taxon>
        <taxon>Magnoliopsida</taxon>
        <taxon>eudicotyledons</taxon>
        <taxon>Gunneridae</taxon>
        <taxon>Pentapetalae</taxon>
        <taxon>Caryophyllales</taxon>
        <taxon>Cactineae</taxon>
        <taxon>Cactaceae</taxon>
        <taxon>Cactoideae</taxon>
        <taxon>Echinocereeae</taxon>
        <taxon>Carnegiea</taxon>
    </lineage>
</organism>
<evidence type="ECO:0000256" key="10">
    <source>
        <dbReference type="SAM" id="Coils"/>
    </source>
</evidence>
<dbReference type="PANTHER" id="PTHR32219:SF16">
    <property type="entry name" value="CORE-2_I-BRANCHING BETA-1,6-N-ACETYLGLUCOSAMINYLTRANSFERASE FAMILY PROTEIN"/>
    <property type="match status" value="1"/>
</dbReference>
<dbReference type="PANTHER" id="PTHR32219">
    <property type="entry name" value="RNA-BINDING PROTEIN YLMH-RELATED"/>
    <property type="match status" value="1"/>
</dbReference>
<accession>A0A9Q1KVS9</accession>
<dbReference type="InterPro" id="IPR055282">
    <property type="entry name" value="PPI1-4"/>
</dbReference>
<dbReference type="GO" id="GO:0005886">
    <property type="term" value="C:plasma membrane"/>
    <property type="evidence" value="ECO:0007669"/>
    <property type="project" value="UniProtKB-SubCell"/>
</dbReference>
<keyword evidence="6" id="KW-1133">Transmembrane helix</keyword>
<evidence type="ECO:0000256" key="9">
    <source>
        <dbReference type="ARBA" id="ARBA00038080"/>
    </source>
</evidence>
<name>A0A9Q1KVS9_9CARY</name>
<keyword evidence="7 10" id="KW-0175">Coiled coil</keyword>
<evidence type="ECO:0000256" key="6">
    <source>
        <dbReference type="ARBA" id="ARBA00022989"/>
    </source>
</evidence>
<evidence type="ECO:0000313" key="11">
    <source>
        <dbReference type="EMBL" id="KAJ8449721.1"/>
    </source>
</evidence>
<keyword evidence="5" id="KW-0256">Endoplasmic reticulum</keyword>
<evidence type="ECO:0000256" key="2">
    <source>
        <dbReference type="ARBA" id="ARBA00004389"/>
    </source>
</evidence>
<evidence type="ECO:0000256" key="5">
    <source>
        <dbReference type="ARBA" id="ARBA00022824"/>
    </source>
</evidence>
<dbReference type="GO" id="GO:0005789">
    <property type="term" value="C:endoplasmic reticulum membrane"/>
    <property type="evidence" value="ECO:0007669"/>
    <property type="project" value="UniProtKB-SubCell"/>
</dbReference>
<protein>
    <submittedName>
        <fullName evidence="11">Uncharacterized protein</fullName>
    </submittedName>
</protein>
<proteinExistence type="inferred from homology"/>
<reference evidence="11" key="1">
    <citation type="submission" date="2022-04" db="EMBL/GenBank/DDBJ databases">
        <title>Carnegiea gigantea Genome sequencing and assembly v2.</title>
        <authorList>
            <person name="Copetti D."/>
            <person name="Sanderson M.J."/>
            <person name="Burquez A."/>
            <person name="Wojciechowski M.F."/>
        </authorList>
    </citation>
    <scope>NUCLEOTIDE SEQUENCE</scope>
    <source>
        <strain evidence="11">SGP5-SGP5p</strain>
        <tissue evidence="11">Aerial part</tissue>
    </source>
</reference>
<gene>
    <name evidence="11" type="ORF">Cgig2_001377</name>
</gene>
<comment type="caution">
    <text evidence="11">The sequence shown here is derived from an EMBL/GenBank/DDBJ whole genome shotgun (WGS) entry which is preliminary data.</text>
</comment>
<sequence>MENTTIQSSCSNDENSWDEPKKIVGQFYIVKIESSFVDSLKSEIEMLEEMRREMDEAKAAIAEEIASIKDPNFESKLEAKSKIEPINFDEKIEELSRRLIHGRRSIAEEKRMLRQVKELQRRKDQPNDHALRLDWSSRGAMWRLKNLRCQLKRETQAKEQFEQKKAEMEKEIVALEQKKAKIIQKKGIVNQRVLQLKMLLNDQNVFYDEYITTLRKTKELAEKEAMVAYEELCNKQAEEFMSRWKDDDLFRSNYKTSIITSLRDRKLSYDGRMRNYGERFLPNNS</sequence>
<dbReference type="EMBL" id="JAKOGI010000019">
    <property type="protein sequence ID" value="KAJ8449721.1"/>
    <property type="molecule type" value="Genomic_DNA"/>
</dbReference>
<evidence type="ECO:0000256" key="8">
    <source>
        <dbReference type="ARBA" id="ARBA00023136"/>
    </source>
</evidence>
<feature type="coiled-coil region" evidence="10">
    <location>
        <begin position="144"/>
        <end position="185"/>
    </location>
</feature>
<evidence type="ECO:0000256" key="4">
    <source>
        <dbReference type="ARBA" id="ARBA00022692"/>
    </source>
</evidence>
<comment type="similarity">
    <text evidence="9">Belongs to the plant Proton pump-interactor protein family.</text>
</comment>
<keyword evidence="4" id="KW-0812">Transmembrane</keyword>
<evidence type="ECO:0000256" key="3">
    <source>
        <dbReference type="ARBA" id="ARBA00022475"/>
    </source>
</evidence>
<feature type="coiled-coil region" evidence="10">
    <location>
        <begin position="37"/>
        <end position="67"/>
    </location>
</feature>